<dbReference type="GO" id="GO:0005576">
    <property type="term" value="C:extracellular region"/>
    <property type="evidence" value="ECO:0007669"/>
    <property type="project" value="UniProtKB-SubCell"/>
</dbReference>
<evidence type="ECO:0000256" key="1">
    <source>
        <dbReference type="ARBA" id="ARBA00009800"/>
    </source>
</evidence>
<evidence type="ECO:0000313" key="3">
    <source>
        <dbReference type="Proteomes" id="UP000813463"/>
    </source>
</evidence>
<protein>
    <submittedName>
        <fullName evidence="4">Heparanase-like protein 3</fullName>
    </submittedName>
</protein>
<dbReference type="InterPro" id="IPR017853">
    <property type="entry name" value="GH"/>
</dbReference>
<reference evidence="3" key="1">
    <citation type="journal article" date="2021" name="Nat. Commun.">
        <title>Genomic analyses provide insights into spinach domestication and the genetic basis of agronomic traits.</title>
        <authorList>
            <person name="Cai X."/>
            <person name="Sun X."/>
            <person name="Xu C."/>
            <person name="Sun H."/>
            <person name="Wang X."/>
            <person name="Ge C."/>
            <person name="Zhang Z."/>
            <person name="Wang Q."/>
            <person name="Fei Z."/>
            <person name="Jiao C."/>
            <person name="Wang Q."/>
        </authorList>
    </citation>
    <scope>NUCLEOTIDE SEQUENCE [LARGE SCALE GENOMIC DNA]</scope>
    <source>
        <strain evidence="3">cv. Varoflay</strain>
    </source>
</reference>
<dbReference type="PANTHER" id="PTHR14363:SF45">
    <property type="entry name" value="HEPARANASE-LIKE PROTEIN 3 ISOFORM X1"/>
    <property type="match status" value="1"/>
</dbReference>
<dbReference type="GO" id="GO:0005765">
    <property type="term" value="C:lysosomal membrane"/>
    <property type="evidence" value="ECO:0007669"/>
    <property type="project" value="UniProtKB-SubCell"/>
</dbReference>
<evidence type="ECO:0000313" key="4">
    <source>
        <dbReference type="RefSeq" id="XP_021862149.2"/>
    </source>
</evidence>
<organism evidence="3 4">
    <name type="scientific">Spinacia oleracea</name>
    <name type="common">Spinach</name>
    <dbReference type="NCBI Taxonomy" id="3562"/>
    <lineage>
        <taxon>Eukaryota</taxon>
        <taxon>Viridiplantae</taxon>
        <taxon>Streptophyta</taxon>
        <taxon>Embryophyta</taxon>
        <taxon>Tracheophyta</taxon>
        <taxon>Spermatophyta</taxon>
        <taxon>Magnoliopsida</taxon>
        <taxon>eudicotyledons</taxon>
        <taxon>Gunneridae</taxon>
        <taxon>Pentapetalae</taxon>
        <taxon>Caryophyllales</taxon>
        <taxon>Chenopodiaceae</taxon>
        <taxon>Chenopodioideae</taxon>
        <taxon>Anserineae</taxon>
        <taxon>Spinacia</taxon>
    </lineage>
</organism>
<dbReference type="GO" id="GO:0009505">
    <property type="term" value="C:plant-type cell wall"/>
    <property type="evidence" value="ECO:0007669"/>
    <property type="project" value="TreeGrafter"/>
</dbReference>
<feature type="chain" id="PRO_5047398733" evidence="2">
    <location>
        <begin position="21"/>
        <end position="533"/>
    </location>
</feature>
<dbReference type="PANTHER" id="PTHR14363">
    <property type="entry name" value="HEPARANASE-RELATED"/>
    <property type="match status" value="1"/>
</dbReference>
<dbReference type="Pfam" id="PF03662">
    <property type="entry name" value="Glyco_hydro_79n"/>
    <property type="match status" value="1"/>
</dbReference>
<dbReference type="RefSeq" id="XP_021862149.2">
    <property type="nucleotide sequence ID" value="XM_022006457.2"/>
</dbReference>
<comment type="similarity">
    <text evidence="1">Belongs to the glycosyl hydrolase 79 family.</text>
</comment>
<reference evidence="4" key="2">
    <citation type="submission" date="2025-08" db="UniProtKB">
        <authorList>
            <consortium name="RefSeq"/>
        </authorList>
    </citation>
    <scope>IDENTIFICATION</scope>
    <source>
        <tissue evidence="4">Leaf</tissue>
    </source>
</reference>
<dbReference type="InterPro" id="IPR005199">
    <property type="entry name" value="Glyco_hydro_79"/>
</dbReference>
<dbReference type="Proteomes" id="UP000813463">
    <property type="component" value="Chromosome 1"/>
</dbReference>
<evidence type="ECO:0000256" key="2">
    <source>
        <dbReference type="SAM" id="SignalP"/>
    </source>
</evidence>
<dbReference type="KEGG" id="soe:110801137"/>
<proteinExistence type="inferred from homology"/>
<gene>
    <name evidence="4" type="primary">LOC110801137</name>
</gene>
<keyword evidence="3" id="KW-1185">Reference proteome</keyword>
<accession>A0A9R0K894</accession>
<dbReference type="AlphaFoldDB" id="A0A9R0K894"/>
<name>A0A9R0K894_SPIOL</name>
<dbReference type="SUPFAM" id="SSF51445">
    <property type="entry name" value="(Trans)glycosidases"/>
    <property type="match status" value="1"/>
</dbReference>
<dbReference type="Gene3D" id="3.20.20.80">
    <property type="entry name" value="Glycosidases"/>
    <property type="match status" value="1"/>
</dbReference>
<sequence>MVTSIVSLVVLACILYLIINHSVESPKHKTVGVYFNTTAPEIARTDDDYICATLDWWPSDKCDYGSCSWGEASLLNLDLNNTILSNAVKAFSPLKIRMGGTLQDKLIYQTNYQQTCNPFVKNISQLLSFSEGCLPMARWDDLNKFFTDTGAVVTFGLNALTGRTIHPDGSAEGAWDPSNAESLLRYTVNKRYTIYGWELGNELSGNGIGARVTAQQYASDVQTLQHLIEKVYVGSETKPILLGPGGFFDAAWFAEFIGKTTKSLQAITHHVYNLGAGDDNGLVGRILDPSLLNREASVFRNIQQDIRNSGTSAAAWVGEAGGAFNSGRNHVTNAFVMSFWYLDQLGMAATYDTKTYCRQTLIGGNYGLLDKSSFVPNPDYYSALLWHRLMGKQVLSTTVSGTSNLRAYTHCSKQSQGITLLLINLEAEVTFRVNISTETGSILAQSSGSFARKSKFEKMPIIMNTREEYHLTAPGRDLSSKKVLLNGRVLSVDSSGSIPLLKPAIVHLNDPITVAPFSAAFVHIPSIVSHACK</sequence>
<dbReference type="GO" id="GO:0004566">
    <property type="term" value="F:beta-glucuronidase activity"/>
    <property type="evidence" value="ECO:0000318"/>
    <property type="project" value="GO_Central"/>
</dbReference>
<feature type="signal peptide" evidence="2">
    <location>
        <begin position="1"/>
        <end position="20"/>
    </location>
</feature>
<dbReference type="GeneID" id="110801137"/>
<keyword evidence="2" id="KW-0732">Signal</keyword>